<dbReference type="GO" id="GO:0009446">
    <property type="term" value="P:putrescine biosynthetic process"/>
    <property type="evidence" value="ECO:0007669"/>
    <property type="project" value="InterPro"/>
</dbReference>
<evidence type="ECO:0000256" key="1">
    <source>
        <dbReference type="ARBA" id="ARBA00022801"/>
    </source>
</evidence>
<dbReference type="EMBL" id="CP098400">
    <property type="protein sequence ID" value="URW79747.1"/>
    <property type="molecule type" value="Genomic_DNA"/>
</dbReference>
<dbReference type="Pfam" id="PF04371">
    <property type="entry name" value="PAD_porph"/>
    <property type="match status" value="1"/>
</dbReference>
<proteinExistence type="predicted"/>
<gene>
    <name evidence="2" type="ORF">M9189_00045</name>
</gene>
<name>A0A9J6ZQ46_9BACT</name>
<evidence type="ECO:0000313" key="3">
    <source>
        <dbReference type="Proteomes" id="UP001056426"/>
    </source>
</evidence>
<organism evidence="2 3">
    <name type="scientific">Xiashengella succiniciproducens</name>
    <dbReference type="NCBI Taxonomy" id="2949635"/>
    <lineage>
        <taxon>Bacteria</taxon>
        <taxon>Pseudomonadati</taxon>
        <taxon>Bacteroidota</taxon>
        <taxon>Bacteroidia</taxon>
        <taxon>Marinilabiliales</taxon>
        <taxon>Marinilabiliaceae</taxon>
        <taxon>Xiashengella</taxon>
    </lineage>
</organism>
<dbReference type="GO" id="GO:0004668">
    <property type="term" value="F:protein-arginine deiminase activity"/>
    <property type="evidence" value="ECO:0007669"/>
    <property type="project" value="InterPro"/>
</dbReference>
<reference evidence="2" key="2">
    <citation type="submission" date="2022-06" db="EMBL/GenBank/DDBJ databases">
        <title>Xiashengella guii gen. nov. sp. nov., a bacterium isolated form anaerobic digestion tank.</title>
        <authorList>
            <person name="Huang H."/>
        </authorList>
    </citation>
    <scope>NUCLEOTIDE SEQUENCE</scope>
    <source>
        <strain evidence="2">Ai-910</strain>
    </source>
</reference>
<dbReference type="InterPro" id="IPR007466">
    <property type="entry name" value="Peptidyl-Arg-deiminase_porph"/>
</dbReference>
<dbReference type="SUPFAM" id="SSF55909">
    <property type="entry name" value="Pentein"/>
    <property type="match status" value="1"/>
</dbReference>
<keyword evidence="3" id="KW-1185">Reference proteome</keyword>
<dbReference type="Proteomes" id="UP001056426">
    <property type="component" value="Chromosome"/>
</dbReference>
<dbReference type="Gene3D" id="3.75.10.10">
    <property type="entry name" value="L-arginine/glycine Amidinotransferase, Chain A"/>
    <property type="match status" value="1"/>
</dbReference>
<accession>A0A9J6ZQ46</accession>
<evidence type="ECO:0000313" key="2">
    <source>
        <dbReference type="EMBL" id="URW79747.1"/>
    </source>
</evidence>
<sequence>MNNTKVFLPEWTRQSAVLIAWPHPESDWNYMLTEVRACFRNLVRAIAKFEEVILLVDSDITAAELRSDFPDNVRMLVVPTNDTWARDFGPIFIEDQGQMKALDFKFNGWGLKFAADMDNLINRELFRQGLFTTDVEYNNYLNFVLEGGSLESDGKGTLLTTTECLLSPNRNGGWGKAEIEAYLKDVLGLDRVLWLDHGYLSGDDTDSHIDTLARFCSPDTIAYVQCTDTEDEHYEALKAMEEQLMNFRTASGKPYRLYALPMADTIIEEGERLPATYANFLIINGAVLVPTYNSRKDSDAIKVLREAFPGREVIGVDCRALIKQHGSLHCVTMQLPEGVLS</sequence>
<dbReference type="GO" id="GO:0047632">
    <property type="term" value="F:agmatine deiminase activity"/>
    <property type="evidence" value="ECO:0007669"/>
    <property type="project" value="TreeGrafter"/>
</dbReference>
<dbReference type="KEGG" id="alkq:M9189_00045"/>
<keyword evidence="1" id="KW-0378">Hydrolase</keyword>
<dbReference type="PANTHER" id="PTHR31377:SF0">
    <property type="entry name" value="AGMATINE DEIMINASE-RELATED"/>
    <property type="match status" value="1"/>
</dbReference>
<dbReference type="PANTHER" id="PTHR31377">
    <property type="entry name" value="AGMATINE DEIMINASE-RELATED"/>
    <property type="match status" value="1"/>
</dbReference>
<protein>
    <submittedName>
        <fullName evidence="2">Agmatine deiminase family protein</fullName>
    </submittedName>
</protein>
<dbReference type="RefSeq" id="WP_250723839.1">
    <property type="nucleotide sequence ID" value="NZ_CP098400.1"/>
</dbReference>
<reference evidence="2" key="1">
    <citation type="submission" date="2022-05" db="EMBL/GenBank/DDBJ databases">
        <authorList>
            <person name="Sun X."/>
        </authorList>
    </citation>
    <scope>NUCLEOTIDE SEQUENCE</scope>
    <source>
        <strain evidence="2">Ai-910</strain>
    </source>
</reference>
<dbReference type="AlphaFoldDB" id="A0A9J6ZQ46"/>